<dbReference type="AlphaFoldDB" id="A0AAV1TSS7"/>
<protein>
    <submittedName>
        <fullName evidence="1">Uncharacterized protein</fullName>
    </submittedName>
</protein>
<accession>A0AAV1TSS7</accession>
<comment type="caution">
    <text evidence="1">The sequence shown here is derived from an EMBL/GenBank/DDBJ whole genome shotgun (WGS) entry which is preliminary data.</text>
</comment>
<name>A0AAV1TSS7_9STRA</name>
<organism evidence="1 2">
    <name type="scientific">Peronospora matthiolae</name>
    <dbReference type="NCBI Taxonomy" id="2874970"/>
    <lineage>
        <taxon>Eukaryota</taxon>
        <taxon>Sar</taxon>
        <taxon>Stramenopiles</taxon>
        <taxon>Oomycota</taxon>
        <taxon>Peronosporomycetes</taxon>
        <taxon>Peronosporales</taxon>
        <taxon>Peronosporaceae</taxon>
        <taxon>Peronospora</taxon>
    </lineage>
</organism>
<sequence>MEALSGRSFGKEAVTLVDKSTLRRTRALATAAARWGTSWLTVAVNGPAVGTVVVAAGVMVHGALRIEGKERLGLRALKKDLAIKIGDDGETEAESWILDSVFSLYLVKNPTLEHYAQNFEVHCHIAGGKTIRLKRVDNVVLTVLVKGKQQNVTLNEVFLAPELARNVIAQGKLEYDFLALSTMRRRGFWQDSDGAK</sequence>
<evidence type="ECO:0000313" key="1">
    <source>
        <dbReference type="EMBL" id="CAK7924677.1"/>
    </source>
</evidence>
<dbReference type="Proteomes" id="UP001162060">
    <property type="component" value="Unassembled WGS sequence"/>
</dbReference>
<evidence type="ECO:0000313" key="2">
    <source>
        <dbReference type="Proteomes" id="UP001162060"/>
    </source>
</evidence>
<gene>
    <name evidence="1" type="ORF">PM001_LOCUS9827</name>
</gene>
<dbReference type="EMBL" id="CAKLBY020000078">
    <property type="protein sequence ID" value="CAK7924677.1"/>
    <property type="molecule type" value="Genomic_DNA"/>
</dbReference>
<reference evidence="1" key="1">
    <citation type="submission" date="2024-01" db="EMBL/GenBank/DDBJ databases">
        <authorList>
            <person name="Webb A."/>
        </authorList>
    </citation>
    <scope>NUCLEOTIDE SEQUENCE</scope>
    <source>
        <strain evidence="1">Pm1</strain>
    </source>
</reference>
<proteinExistence type="predicted"/>